<accession>A0ABM9E924</accession>
<keyword evidence="2" id="KW-1185">Reference proteome</keyword>
<dbReference type="Proteomes" id="UP001153050">
    <property type="component" value="Unassembled WGS sequence"/>
</dbReference>
<organism evidence="1 2">
    <name type="scientific">Mesorhizobium escarrei</name>
    <dbReference type="NCBI Taxonomy" id="666018"/>
    <lineage>
        <taxon>Bacteria</taxon>
        <taxon>Pseudomonadati</taxon>
        <taxon>Pseudomonadota</taxon>
        <taxon>Alphaproteobacteria</taxon>
        <taxon>Hyphomicrobiales</taxon>
        <taxon>Phyllobacteriaceae</taxon>
        <taxon>Mesorhizobium</taxon>
    </lineage>
</organism>
<evidence type="ECO:0000313" key="2">
    <source>
        <dbReference type="Proteomes" id="UP001153050"/>
    </source>
</evidence>
<evidence type="ECO:0000313" key="1">
    <source>
        <dbReference type="EMBL" id="CAH2405669.1"/>
    </source>
</evidence>
<name>A0ABM9E924_9HYPH</name>
<gene>
    <name evidence="1" type="ORF">MES5069_480047</name>
</gene>
<reference evidence="1 2" key="1">
    <citation type="submission" date="2022-03" db="EMBL/GenBank/DDBJ databases">
        <authorList>
            <person name="Brunel B."/>
        </authorList>
    </citation>
    <scope>NUCLEOTIDE SEQUENCE [LARGE SCALE GENOMIC DNA]</scope>
    <source>
        <strain evidence="1">STM5069sample</strain>
    </source>
</reference>
<protein>
    <submittedName>
        <fullName evidence="1">Uncharacterized protein</fullName>
    </submittedName>
</protein>
<sequence>MCILRLAASLQTAPSFESKKRRLFNTRKLGSKKAHSLALENTGRQIANKANSRPLAVHSFRPKAHGSAGFLGCQLSAENIVGDLSGRGRGPDIQPSPVS</sequence>
<proteinExistence type="predicted"/>
<comment type="caution">
    <text evidence="1">The sequence shown here is derived from an EMBL/GenBank/DDBJ whole genome shotgun (WGS) entry which is preliminary data.</text>
</comment>
<dbReference type="EMBL" id="CAKXZT010000144">
    <property type="protein sequence ID" value="CAH2405669.1"/>
    <property type="molecule type" value="Genomic_DNA"/>
</dbReference>